<sequence length="326" mass="36564">MRTFFYLLAFMPWISNYAIASSGTEQVNLPGAGKVAATGNGTSSSSAIAGKVTCPEFGVLSEQLIHPPLLPRADAVPCVASKIPEINRDHRDDPNHPLDNDSNSVGHYATNVQDSAKTASAILEKCRLWSVRTSKRRADTTLEELRSKKNTNCSKMPGGREHDDSCLCLKNDFEILAVHWRLTLTNIPTFKLEEEILGVIDTSLRDRVRRLITKEILKKIFRLNKKETDYEEDLEVEQARTADPEYSSSSSFQISWDDSRRILQGARRQYMSRLKRGQRTQDSKVEEADILFQLKSECEGYWHTFKIKNPAAIGSGIVGETAGDGR</sequence>
<feature type="region of interest" description="Disordered" evidence="1">
    <location>
        <begin position="85"/>
        <end position="108"/>
    </location>
</feature>
<evidence type="ECO:0000256" key="1">
    <source>
        <dbReference type="SAM" id="MobiDB-lite"/>
    </source>
</evidence>
<evidence type="ECO:0000313" key="3">
    <source>
        <dbReference type="EMBL" id="KZS92244.1"/>
    </source>
</evidence>
<evidence type="ECO:0000256" key="2">
    <source>
        <dbReference type="SAM" id="SignalP"/>
    </source>
</evidence>
<dbReference type="Proteomes" id="UP000076722">
    <property type="component" value="Unassembled WGS sequence"/>
</dbReference>
<reference evidence="3 4" key="1">
    <citation type="journal article" date="2016" name="Mol. Biol. Evol.">
        <title>Comparative Genomics of Early-Diverging Mushroom-Forming Fungi Provides Insights into the Origins of Lignocellulose Decay Capabilities.</title>
        <authorList>
            <person name="Nagy L.G."/>
            <person name="Riley R."/>
            <person name="Tritt A."/>
            <person name="Adam C."/>
            <person name="Daum C."/>
            <person name="Floudas D."/>
            <person name="Sun H."/>
            <person name="Yadav J.S."/>
            <person name="Pangilinan J."/>
            <person name="Larsson K.H."/>
            <person name="Matsuura K."/>
            <person name="Barry K."/>
            <person name="Labutti K."/>
            <person name="Kuo R."/>
            <person name="Ohm R.A."/>
            <person name="Bhattacharya S.S."/>
            <person name="Shirouzu T."/>
            <person name="Yoshinaga Y."/>
            <person name="Martin F.M."/>
            <person name="Grigoriev I.V."/>
            <person name="Hibbett D.S."/>
        </authorList>
    </citation>
    <scope>NUCLEOTIDE SEQUENCE [LARGE SCALE GENOMIC DNA]</scope>
    <source>
        <strain evidence="3 4">HHB9708</strain>
    </source>
</reference>
<dbReference type="AlphaFoldDB" id="A0A164TC27"/>
<feature type="compositionally biased region" description="Basic and acidic residues" evidence="1">
    <location>
        <begin position="85"/>
        <end position="99"/>
    </location>
</feature>
<evidence type="ECO:0000313" key="4">
    <source>
        <dbReference type="Proteomes" id="UP000076722"/>
    </source>
</evidence>
<keyword evidence="2" id="KW-0732">Signal</keyword>
<gene>
    <name evidence="3" type="ORF">SISNIDRAFT_467088</name>
</gene>
<accession>A0A164TC27</accession>
<feature type="signal peptide" evidence="2">
    <location>
        <begin position="1"/>
        <end position="20"/>
    </location>
</feature>
<feature type="chain" id="PRO_5007853327" evidence="2">
    <location>
        <begin position="21"/>
        <end position="326"/>
    </location>
</feature>
<proteinExistence type="predicted"/>
<keyword evidence="4" id="KW-1185">Reference proteome</keyword>
<name>A0A164TC27_9AGAM</name>
<organism evidence="3 4">
    <name type="scientific">Sistotremastrum niveocremeum HHB9708</name>
    <dbReference type="NCBI Taxonomy" id="1314777"/>
    <lineage>
        <taxon>Eukaryota</taxon>
        <taxon>Fungi</taxon>
        <taxon>Dikarya</taxon>
        <taxon>Basidiomycota</taxon>
        <taxon>Agaricomycotina</taxon>
        <taxon>Agaricomycetes</taxon>
        <taxon>Sistotremastrales</taxon>
        <taxon>Sistotremastraceae</taxon>
        <taxon>Sertulicium</taxon>
        <taxon>Sertulicium niveocremeum</taxon>
    </lineage>
</organism>
<protein>
    <submittedName>
        <fullName evidence="3">Uncharacterized protein</fullName>
    </submittedName>
</protein>
<dbReference type="EMBL" id="KV419411">
    <property type="protein sequence ID" value="KZS92244.1"/>
    <property type="molecule type" value="Genomic_DNA"/>
</dbReference>